<dbReference type="PANTHER" id="PTHR28263">
    <property type="entry name" value="GOLGI TO ER TRAFFIC PROTEIN 2"/>
    <property type="match status" value="1"/>
</dbReference>
<evidence type="ECO:0000256" key="4">
    <source>
        <dbReference type="SAM" id="MobiDB-lite"/>
    </source>
</evidence>
<evidence type="ECO:0000256" key="3">
    <source>
        <dbReference type="ARBA" id="ARBA00023136"/>
    </source>
</evidence>
<dbReference type="PANTHER" id="PTHR28263:SF1">
    <property type="entry name" value="GOLGI TO ER TRAFFIC PROTEIN 2"/>
    <property type="match status" value="1"/>
</dbReference>
<dbReference type="Proteomes" id="UP000054845">
    <property type="component" value="Unassembled WGS sequence"/>
</dbReference>
<feature type="region of interest" description="Disordered" evidence="4">
    <location>
        <begin position="1"/>
        <end position="83"/>
    </location>
</feature>
<feature type="transmembrane region" description="Helical" evidence="5">
    <location>
        <begin position="321"/>
        <end position="341"/>
    </location>
</feature>
<accession>A0A0P1BDY2</accession>
<dbReference type="AlphaFoldDB" id="A0A0P1BDY2"/>
<feature type="transmembrane region" description="Helical" evidence="5">
    <location>
        <begin position="257"/>
        <end position="275"/>
    </location>
</feature>
<feature type="region of interest" description="Disordered" evidence="4">
    <location>
        <begin position="105"/>
        <end position="142"/>
    </location>
</feature>
<keyword evidence="7" id="KW-1185">Reference proteome</keyword>
<evidence type="ECO:0000256" key="2">
    <source>
        <dbReference type="ARBA" id="ARBA00022989"/>
    </source>
</evidence>
<sequence>MTEATTNDLPTSPPTSPGDDAAARRAARKARILGSGTDRLARITKTGRGDEASTLYPPTSPSSSSARGIAPNLSAEADEHPDPEEIDLAQLARLQAGEGGAMSVNPFASPRAGQTHFNDAQSPGEGQQGLPSGFPQLPAGMELPPGMADMFAQFQAAMAGGGGPPGSSGEAGAQTPTPPVAPSGSRTVERIFGLTRVLIFAAFGAYLVAPLLHAHRAVLAGEGEAHHVNGGALLHWARLGYERPSPWDAGTFGLEELGLGGIPVFYLFLTLEIGLQSARIMLMRHRPPPPSLLQRFSPLLPPALSSILLTGSQYLTLLNAFINDLAVVIFVMGVGILWAGWRVGYDPFGQAGDALASIGSAIDPNQFADAASPAAVAASAQGAVGGIPALAKAAAENVLGSQPPFEPPYQGAL</sequence>
<feature type="compositionally biased region" description="Polar residues" evidence="4">
    <location>
        <begin position="1"/>
        <end position="10"/>
    </location>
</feature>
<keyword evidence="3 5" id="KW-0472">Membrane</keyword>
<evidence type="ECO:0000313" key="7">
    <source>
        <dbReference type="Proteomes" id="UP000054845"/>
    </source>
</evidence>
<dbReference type="STRING" id="401625.A0A0P1BDY2"/>
<protein>
    <submittedName>
        <fullName evidence="6">Uncharacterized protein</fullName>
    </submittedName>
</protein>
<dbReference type="OrthoDB" id="5393181at2759"/>
<dbReference type="InterPro" id="IPR028143">
    <property type="entry name" value="Get2/sif1"/>
</dbReference>
<organism evidence="6 7">
    <name type="scientific">Ceraceosorus bombacis</name>
    <dbReference type="NCBI Taxonomy" id="401625"/>
    <lineage>
        <taxon>Eukaryota</taxon>
        <taxon>Fungi</taxon>
        <taxon>Dikarya</taxon>
        <taxon>Basidiomycota</taxon>
        <taxon>Ustilaginomycotina</taxon>
        <taxon>Exobasidiomycetes</taxon>
        <taxon>Ceraceosorales</taxon>
        <taxon>Ceraceosoraceae</taxon>
        <taxon>Ceraceosorus</taxon>
    </lineage>
</organism>
<feature type="transmembrane region" description="Helical" evidence="5">
    <location>
        <begin position="191"/>
        <end position="209"/>
    </location>
</feature>
<feature type="region of interest" description="Disordered" evidence="4">
    <location>
        <begin position="157"/>
        <end position="184"/>
    </location>
</feature>
<name>A0A0P1BDY2_9BASI</name>
<dbReference type="EMBL" id="CCYA01000240">
    <property type="protein sequence ID" value="CEH14288.1"/>
    <property type="molecule type" value="Genomic_DNA"/>
</dbReference>
<keyword evidence="1 5" id="KW-0812">Transmembrane</keyword>
<dbReference type="GO" id="GO:0006890">
    <property type="term" value="P:retrograde vesicle-mediated transport, Golgi to endoplasmic reticulum"/>
    <property type="evidence" value="ECO:0007669"/>
    <property type="project" value="TreeGrafter"/>
</dbReference>
<evidence type="ECO:0000256" key="1">
    <source>
        <dbReference type="ARBA" id="ARBA00022692"/>
    </source>
</evidence>
<evidence type="ECO:0000256" key="5">
    <source>
        <dbReference type="SAM" id="Phobius"/>
    </source>
</evidence>
<evidence type="ECO:0000313" key="6">
    <source>
        <dbReference type="EMBL" id="CEH14288.1"/>
    </source>
</evidence>
<feature type="compositionally biased region" description="Polar residues" evidence="4">
    <location>
        <begin position="115"/>
        <end position="125"/>
    </location>
</feature>
<keyword evidence="2 5" id="KW-1133">Transmembrane helix</keyword>
<reference evidence="6 7" key="1">
    <citation type="submission" date="2014-09" db="EMBL/GenBank/DDBJ databases">
        <authorList>
            <person name="Magalhaes I.L.F."/>
            <person name="Oliveira U."/>
            <person name="Santos F.R."/>
            <person name="Vidigal T.H.D.A."/>
            <person name="Brescovit A.D."/>
            <person name="Santos A.J."/>
        </authorList>
    </citation>
    <scope>NUCLEOTIDE SEQUENCE [LARGE SCALE GENOMIC DNA]</scope>
</reference>
<proteinExistence type="predicted"/>